<dbReference type="FunFam" id="1.10.287.110:FF:000009">
    <property type="entry name" value="Auxilin-related protein 1"/>
    <property type="match status" value="1"/>
</dbReference>
<dbReference type="SUPFAM" id="SSF46565">
    <property type="entry name" value="Chaperone J-domain"/>
    <property type="match status" value="1"/>
</dbReference>
<reference evidence="5 6" key="1">
    <citation type="submission" date="2024-01" db="EMBL/GenBank/DDBJ databases">
        <title>A telomere-to-telomere, gap-free genome of sweet tea (Lithocarpus litseifolius).</title>
        <authorList>
            <person name="Zhou J."/>
        </authorList>
    </citation>
    <scope>NUCLEOTIDE SEQUENCE [LARGE SCALE GENOMIC DNA]</scope>
    <source>
        <strain evidence="5">Zhou-2022a</strain>
        <tissue evidence="5">Leaf</tissue>
    </source>
</reference>
<dbReference type="Gene3D" id="1.10.287.110">
    <property type="entry name" value="DnaJ domain"/>
    <property type="match status" value="1"/>
</dbReference>
<dbReference type="CDD" id="cd06257">
    <property type="entry name" value="DnaJ"/>
    <property type="match status" value="1"/>
</dbReference>
<dbReference type="GO" id="GO:0005737">
    <property type="term" value="C:cytoplasm"/>
    <property type="evidence" value="ECO:0007669"/>
    <property type="project" value="TreeGrafter"/>
</dbReference>
<feature type="domain" description="J" evidence="4">
    <location>
        <begin position="1760"/>
        <end position="1824"/>
    </location>
</feature>
<proteinExistence type="predicted"/>
<dbReference type="GO" id="GO:0030276">
    <property type="term" value="F:clathrin binding"/>
    <property type="evidence" value="ECO:0007669"/>
    <property type="project" value="TreeGrafter"/>
</dbReference>
<feature type="compositionally biased region" description="Basic and acidic residues" evidence="3">
    <location>
        <begin position="1175"/>
        <end position="1203"/>
    </location>
</feature>
<evidence type="ECO:0000313" key="5">
    <source>
        <dbReference type="EMBL" id="KAL0017136.1"/>
    </source>
</evidence>
<feature type="region of interest" description="Disordered" evidence="3">
    <location>
        <begin position="1175"/>
        <end position="1238"/>
    </location>
</feature>
<dbReference type="PANTHER" id="PTHR23172:SF87">
    <property type="entry name" value="CHAPERONE DNAJ-DOMAIN SUPERFAMILY PROTEIN"/>
    <property type="match status" value="1"/>
</dbReference>
<accession>A0AAW2E7Y1</accession>
<feature type="compositionally biased region" description="Basic and acidic residues" evidence="3">
    <location>
        <begin position="264"/>
        <end position="277"/>
    </location>
</feature>
<evidence type="ECO:0000313" key="6">
    <source>
        <dbReference type="Proteomes" id="UP001459277"/>
    </source>
</evidence>
<feature type="compositionally biased region" description="Basic and acidic residues" evidence="3">
    <location>
        <begin position="1214"/>
        <end position="1238"/>
    </location>
</feature>
<dbReference type="PROSITE" id="PS50076">
    <property type="entry name" value="DNAJ_2"/>
    <property type="match status" value="1"/>
</dbReference>
<feature type="compositionally biased region" description="Basic and acidic residues" evidence="3">
    <location>
        <begin position="1265"/>
        <end position="1297"/>
    </location>
</feature>
<feature type="region of interest" description="Disordered" evidence="3">
    <location>
        <begin position="980"/>
        <end position="1024"/>
    </location>
</feature>
<feature type="compositionally biased region" description="Polar residues" evidence="3">
    <location>
        <begin position="1642"/>
        <end position="1660"/>
    </location>
</feature>
<evidence type="ECO:0000256" key="1">
    <source>
        <dbReference type="ARBA" id="ARBA00023054"/>
    </source>
</evidence>
<dbReference type="Proteomes" id="UP001459277">
    <property type="component" value="Unassembled WGS sequence"/>
</dbReference>
<feature type="compositionally biased region" description="Basic and acidic residues" evidence="3">
    <location>
        <begin position="595"/>
        <end position="627"/>
    </location>
</feature>
<feature type="compositionally biased region" description="Basic and acidic residues" evidence="3">
    <location>
        <begin position="1137"/>
        <end position="1146"/>
    </location>
</feature>
<feature type="compositionally biased region" description="Low complexity" evidence="3">
    <location>
        <begin position="499"/>
        <end position="516"/>
    </location>
</feature>
<dbReference type="PANTHER" id="PTHR23172">
    <property type="entry name" value="AUXILIN/CYCLIN G-ASSOCIATED KINASE-RELATED"/>
    <property type="match status" value="1"/>
</dbReference>
<evidence type="ECO:0000256" key="3">
    <source>
        <dbReference type="SAM" id="MobiDB-lite"/>
    </source>
</evidence>
<keyword evidence="6" id="KW-1185">Reference proteome</keyword>
<feature type="region of interest" description="Disordered" evidence="3">
    <location>
        <begin position="1118"/>
        <end position="1146"/>
    </location>
</feature>
<dbReference type="InterPro" id="IPR036869">
    <property type="entry name" value="J_dom_sf"/>
</dbReference>
<dbReference type="GO" id="GO:0031982">
    <property type="term" value="C:vesicle"/>
    <property type="evidence" value="ECO:0007669"/>
    <property type="project" value="TreeGrafter"/>
</dbReference>
<feature type="region of interest" description="Disordered" evidence="3">
    <location>
        <begin position="582"/>
        <end position="636"/>
    </location>
</feature>
<dbReference type="GO" id="GO:0072583">
    <property type="term" value="P:clathrin-dependent endocytosis"/>
    <property type="evidence" value="ECO:0007669"/>
    <property type="project" value="TreeGrafter"/>
</dbReference>
<feature type="compositionally biased region" description="Acidic residues" evidence="3">
    <location>
        <begin position="986"/>
        <end position="995"/>
    </location>
</feature>
<dbReference type="EMBL" id="JAZDWU010000001">
    <property type="protein sequence ID" value="KAL0017136.1"/>
    <property type="molecule type" value="Genomic_DNA"/>
</dbReference>
<feature type="region of interest" description="Disordered" evidence="3">
    <location>
        <begin position="498"/>
        <end position="540"/>
    </location>
</feature>
<comment type="caution">
    <text evidence="5">The sequence shown here is derived from an EMBL/GenBank/DDBJ whole genome shotgun (WGS) entry which is preliminary data.</text>
</comment>
<feature type="compositionally biased region" description="Basic and acidic residues" evidence="3">
    <location>
        <begin position="1479"/>
        <end position="1494"/>
    </location>
</feature>
<feature type="coiled-coil region" evidence="2">
    <location>
        <begin position="1577"/>
        <end position="1616"/>
    </location>
</feature>
<evidence type="ECO:0000259" key="4">
    <source>
        <dbReference type="PROSITE" id="PS50076"/>
    </source>
</evidence>
<feature type="region of interest" description="Disordered" evidence="3">
    <location>
        <begin position="1265"/>
        <end position="1300"/>
    </location>
</feature>
<feature type="region of interest" description="Disordered" evidence="3">
    <location>
        <begin position="1039"/>
        <end position="1063"/>
    </location>
</feature>
<sequence length="1824" mass="206762">MEYQASSATISKKLSSGHSFSSKSIYDGVFSAPSSKFGAPNISSRIQDYSEIFGEASRACSIPILDIPALNERIVLADDADAARSSKLDYSNVFGGFEEFDYAVSYEELISEPKKKKKNGSSQKAGRTPAERGPPSKVEDHLDCREKNQMNSHEVSYQSFDSVKKYNMSYNKVNQGGKNGTNVTTHIAQLHAVPGYTHLIEESTPLQMADGNKPVTSAVNDVYLNKKASDGITEGMHSRKVVTDLPASGAGKQKSRGSVALQNKSDRRRSNSIDMHEYHHGTHSVKVSRFSGPLPNLSDMRLIDESTPLQKTDSNKPATSAVNDVYLNKNFSDKITEGIHSTKVVTDLPASGASKQKARGGVALQNDSDRCRSNSIDMLFGANEYGHGAHSLKKVSPFSGPLPNSYDPRLIDERSPFQMNDSNKPVTSAVNDVFLNKNFSDRITEGIHSTKVVTDLPASGASKQRSRGGAALQNNSNRSRSKSIDMLYSAYEYGHGAHSSKVSPSSSTLPDSCDSKGASKRPMASKSGFSRTDFESAGHISSPPCFDEEVDVNSVAAASVAALKKAIEEAQARMKIAKESMARKKEGFQSHVKLSSKDGLKAEQRREGKIADKENRSKKDLYEKEDAPVQDSAGMRKQNMERAGHVTPDFRVREKAFGTEAAVGETCERELKPTQADHIQEAAEVWDAEEQFYEFETVVKHKETMLEFEQADKTKKECFEKPEECSQRANTFKEASKQEKIEQKVIAVEGAFKSEEHVGELKSVQQVFDLEENEKRLRVVQEQNKSEKKVEVSHEQEKWEETLTYFHEPINYVETIETQELEKNENVKRQIEGQEWVQNVKKVEASHEQEMFEETLTDFQEPMNYVENIETQEFEEIENMKRQTEAQEWVENVKKVKACHEQETVEEKSGDLQEPKNFVKNIETQKYEDNEMELLENEKKGKLVCEEEDIEKENIETQEFEDNENTKMQIESQVYVETEKNAKEAFEEEDIEKEPEDAHKREDTEEACKLEIGKEQKDALREEETEKCIDKIHEQSITKIRFNDFPSEEETRNSLQDTDELEGNEKLQEAGENEELFKGDTDQIEEKVERRNEIYKWIEEKRLKVAQQTLNYEEINLEASDNKCKQDGSENLSKSQEASRHIENDGDVKLILEVPAQEENGSTIEVNKAFVKLEENGRQTEAVKDEKVVKEAEQALHQEKSLEATDGGCEQDESENKSKDQEVSRHIENEQAVKDERVVKEAEQALHYEKNVEATVDGCKQDERENLSKNQEASRHIENNKDVELNPEVPVHEESRSTVELNTASFEHKENGKETEVVKEENDIEDKEILETDGFPQDAFIHSEMKQQMEDTIETIVFYLNGVDFVKTDMSFGQKQLDQNAEEQKIVCNLGRNIEEMDPELGEIYENVKEVEFSADQEEVNISTSSHEDRWDDDENKLNQTEQPSLIEGEGKSKETTEEIKITQITNKREQNHQSALTMEEKKSNDTLQKEVELEKEHLKKIDEAKEREKEREREKMAVERAIREARERAFAEARERAEKAAAERAAAETRRRVMAEAREKLGKTSAEVNEKSAAEKAAMEAKLKAERAAVERATLEARERALEKALSEKAAFRARNQAEKFVGEKLSGASRDNGMRQSFSANDLQQKNSCPTSNSRYPNSSSHGGGSYSSHSTERFDGSNGESVQRCRARSERHQRIVERAAKALAEKNMRDLLAQKEQAERNRLAEALDADVKRWSNGKEGNLRALLSTLQYILGPDSSWQPIPLTDIITTSAVKKAYRKATLFVHPDKLQQRGASIQQKYTCEKVFDLLKEAWNRFNVEER</sequence>
<dbReference type="InterPro" id="IPR001623">
    <property type="entry name" value="DnaJ_domain"/>
</dbReference>
<gene>
    <name evidence="5" type="ORF">SO802_004205</name>
</gene>
<protein>
    <recommendedName>
        <fullName evidence="4">J domain-containing protein</fullName>
    </recommendedName>
</protein>
<organism evidence="5 6">
    <name type="scientific">Lithocarpus litseifolius</name>
    <dbReference type="NCBI Taxonomy" id="425828"/>
    <lineage>
        <taxon>Eukaryota</taxon>
        <taxon>Viridiplantae</taxon>
        <taxon>Streptophyta</taxon>
        <taxon>Embryophyta</taxon>
        <taxon>Tracheophyta</taxon>
        <taxon>Spermatophyta</taxon>
        <taxon>Magnoliopsida</taxon>
        <taxon>eudicotyledons</taxon>
        <taxon>Gunneridae</taxon>
        <taxon>Pentapetalae</taxon>
        <taxon>rosids</taxon>
        <taxon>fabids</taxon>
        <taxon>Fagales</taxon>
        <taxon>Fagaceae</taxon>
        <taxon>Lithocarpus</taxon>
    </lineage>
</organism>
<feature type="region of interest" description="Disordered" evidence="3">
    <location>
        <begin position="1415"/>
        <end position="1494"/>
    </location>
</feature>
<evidence type="ECO:0000256" key="2">
    <source>
        <dbReference type="SAM" id="Coils"/>
    </source>
</evidence>
<name>A0AAW2E7Y1_9ROSI</name>
<feature type="compositionally biased region" description="Basic and acidic residues" evidence="3">
    <location>
        <begin position="1449"/>
        <end position="1472"/>
    </location>
</feature>
<keyword evidence="1 2" id="KW-0175">Coiled coil</keyword>
<feature type="region of interest" description="Disordered" evidence="3">
    <location>
        <begin position="113"/>
        <end position="141"/>
    </location>
</feature>
<feature type="compositionally biased region" description="Basic and acidic residues" evidence="3">
    <location>
        <begin position="996"/>
        <end position="1024"/>
    </location>
</feature>
<feature type="region of interest" description="Disordered" evidence="3">
    <location>
        <begin position="245"/>
        <end position="277"/>
    </location>
</feature>
<feature type="region of interest" description="Disordered" evidence="3">
    <location>
        <begin position="455"/>
        <end position="479"/>
    </location>
</feature>
<feature type="region of interest" description="Disordered" evidence="3">
    <location>
        <begin position="1642"/>
        <end position="1694"/>
    </location>
</feature>
<dbReference type="GO" id="GO:0072318">
    <property type="term" value="P:clathrin coat disassembly"/>
    <property type="evidence" value="ECO:0007669"/>
    <property type="project" value="TreeGrafter"/>
</dbReference>